<reference evidence="3" key="2">
    <citation type="submission" date="2019-05" db="EMBL/GenBank/DDBJ databases">
        <authorList>
            <person name="Sutherland M."/>
            <person name="Sarker S."/>
            <person name="Raidal S.R."/>
        </authorList>
    </citation>
    <scope>NUCLEOTIDE SEQUENCE</scope>
    <source>
        <strain evidence="3">PsHV 5</strain>
    </source>
</reference>
<dbReference type="EMBL" id="MK955929">
    <property type="protein sequence ID" value="QFU14578.1"/>
    <property type="molecule type" value="Genomic_DNA"/>
</dbReference>
<dbReference type="RefSeq" id="YP_010802608.1">
    <property type="nucleotide sequence ID" value="NC_077028.1"/>
</dbReference>
<dbReference type="KEGG" id="vg:80541381"/>
<accession>A0A5P9JRX0</accession>
<evidence type="ECO:0000256" key="2">
    <source>
        <dbReference type="ARBA" id="ARBA00032287"/>
    </source>
</evidence>
<dbReference type="InterPro" id="IPR046938">
    <property type="entry name" value="DNA_clamp_sf"/>
</dbReference>
<dbReference type="GeneID" id="80541381"/>
<dbReference type="SUPFAM" id="SSF55979">
    <property type="entry name" value="DNA clamp"/>
    <property type="match status" value="1"/>
</dbReference>
<evidence type="ECO:0000256" key="1">
    <source>
        <dbReference type="ARBA" id="ARBA00015068"/>
    </source>
</evidence>
<sequence length="371" mass="42083">MAAVERDVKIDSKNACETHVFRVVLGSRGYEIITKVLRSIRPALTDAVIAITDCNILIHAAAGNRLTYVRLDWPLFEEYELLSDETSETEIYFLNSLKPRQGCLLDFLTVSAKQAKKDPFVSATFTVSYRNRPEYEQSDSPAEYILTVEVVTENGRYTRFKRSAVIDSPIREPCDTSCATILLESYAYTEMLKWLSENSRKQVHLLIDDSVFSISSATTANDNITFGIVWPQISSQHKTSSMILSHIARARGKPSKRTVERQIKEERILGAMGERKVTACVTVDGGALRSALTWMKIAPWGIPSVRFFDTPDKKMNRAVEIVMFGRYPDSIRASILFMNVDTNKRDRIDFTPKGEHVRYGPVRVGEKRHLE</sequence>
<organism evidence="3 4">
    <name type="scientific">Psittacid alphaherpesvirus 5</name>
    <dbReference type="NCBI Taxonomy" id="2972693"/>
    <lineage>
        <taxon>Viruses</taxon>
        <taxon>Duplodnaviria</taxon>
        <taxon>Heunggongvirae</taxon>
        <taxon>Peploviricota</taxon>
        <taxon>Herviviricetes</taxon>
        <taxon>Herpesvirales</taxon>
        <taxon>Orthoherpesviridae</taxon>
        <taxon>Alphaherpesvirinae</taxon>
        <taxon>Iltovirus</taxon>
        <taxon>Iltovirus psittacidalpha5</taxon>
    </lineage>
</organism>
<dbReference type="Proteomes" id="UP001162227">
    <property type="component" value="Segment"/>
</dbReference>
<keyword evidence="4" id="KW-1185">Reference proteome</keyword>
<evidence type="ECO:0000313" key="3">
    <source>
        <dbReference type="EMBL" id="QFU14578.1"/>
    </source>
</evidence>
<protein>
    <recommendedName>
        <fullName evidence="1">DNA polymerase processivity factor</fullName>
    </recommendedName>
    <alternativeName>
        <fullName evidence="2">Polymerase accessory protein</fullName>
    </alternativeName>
</protein>
<evidence type="ECO:0000313" key="4">
    <source>
        <dbReference type="Proteomes" id="UP001162227"/>
    </source>
</evidence>
<name>A0A5P9JRX0_9ALPH</name>
<proteinExistence type="predicted"/>
<reference evidence="3" key="1">
    <citation type="journal article" date="2019" name="Vet. Microbiol.">
        <title>Molecular and microscopic characterisation of a novel pathogenic herpesvirus from Indian ringneck parrots (Psittacula krameri).</title>
        <authorList>
            <person name="Sutherland M."/>
            <person name="Sarker S."/>
            <person name="Raidal S.R."/>
        </authorList>
    </citation>
    <scope>NUCLEOTIDE SEQUENCE</scope>
    <source>
        <strain evidence="3">PsHV 5</strain>
    </source>
</reference>